<dbReference type="AlphaFoldDB" id="A0A839EX72"/>
<dbReference type="Proteomes" id="UP000550401">
    <property type="component" value="Unassembled WGS sequence"/>
</dbReference>
<accession>A0A839EX72</accession>
<reference evidence="2 3" key="1">
    <citation type="submission" date="2020-07" db="EMBL/GenBank/DDBJ databases">
        <title>Genomic Encyclopedia of Type Strains, Phase IV (KMG-V): Genome sequencing to study the core and pangenomes of soil and plant-associated prokaryotes.</title>
        <authorList>
            <person name="Whitman W."/>
        </authorList>
    </citation>
    <scope>NUCLEOTIDE SEQUENCE [LARGE SCALE GENOMIC DNA]</scope>
    <source>
        <strain evidence="2 3">RH2WT43</strain>
    </source>
</reference>
<evidence type="ECO:0000256" key="1">
    <source>
        <dbReference type="SAM" id="MobiDB-lite"/>
    </source>
</evidence>
<feature type="compositionally biased region" description="Basic and acidic residues" evidence="1">
    <location>
        <begin position="13"/>
        <end position="39"/>
    </location>
</feature>
<proteinExistence type="predicted"/>
<evidence type="ECO:0000313" key="2">
    <source>
        <dbReference type="EMBL" id="MBA8886309.1"/>
    </source>
</evidence>
<name>A0A839EX72_9GAMM</name>
<feature type="region of interest" description="Disordered" evidence="1">
    <location>
        <begin position="1"/>
        <end position="39"/>
    </location>
</feature>
<evidence type="ECO:0000313" key="3">
    <source>
        <dbReference type="Proteomes" id="UP000550401"/>
    </source>
</evidence>
<keyword evidence="3" id="KW-1185">Reference proteome</keyword>
<protein>
    <submittedName>
        <fullName evidence="2">Uncharacterized protein</fullName>
    </submittedName>
</protein>
<comment type="caution">
    <text evidence="2">The sequence shown here is derived from an EMBL/GenBank/DDBJ whole genome shotgun (WGS) entry which is preliminary data.</text>
</comment>
<dbReference type="EMBL" id="JACGXL010000001">
    <property type="protein sequence ID" value="MBA8886309.1"/>
    <property type="molecule type" value="Genomic_DNA"/>
</dbReference>
<sequence>MHAGEPPDEAATESEREMKDEVYSQPNHERPAREPRFLP</sequence>
<organism evidence="2 3">
    <name type="scientific">Dokdonella fugitiva</name>
    <dbReference type="NCBI Taxonomy" id="328517"/>
    <lineage>
        <taxon>Bacteria</taxon>
        <taxon>Pseudomonadati</taxon>
        <taxon>Pseudomonadota</taxon>
        <taxon>Gammaproteobacteria</taxon>
        <taxon>Lysobacterales</taxon>
        <taxon>Rhodanobacteraceae</taxon>
        <taxon>Dokdonella</taxon>
    </lineage>
</organism>
<feature type="compositionally biased region" description="Acidic residues" evidence="1">
    <location>
        <begin position="1"/>
        <end position="12"/>
    </location>
</feature>
<gene>
    <name evidence="2" type="ORF">FHW12_000500</name>
</gene>